<protein>
    <submittedName>
        <fullName evidence="1">Uncharacterized protein</fullName>
    </submittedName>
</protein>
<gene>
    <name evidence="1" type="ORF">HMPREF0762_00624</name>
</gene>
<accession>D0WFM5</accession>
<dbReference type="Proteomes" id="UP000006001">
    <property type="component" value="Unassembled WGS sequence"/>
</dbReference>
<proteinExistence type="predicted"/>
<organism evidence="1 2">
    <name type="scientific">Slackia exigua (strain ATCC 700122 / DSM 15923 / CIP 105133 / JCM 11022 / KCTC 5966 / S-7)</name>
    <dbReference type="NCBI Taxonomy" id="649764"/>
    <lineage>
        <taxon>Bacteria</taxon>
        <taxon>Bacillati</taxon>
        <taxon>Actinomycetota</taxon>
        <taxon>Coriobacteriia</taxon>
        <taxon>Eggerthellales</taxon>
        <taxon>Eggerthellaceae</taxon>
        <taxon>Slackia</taxon>
    </lineage>
</organism>
<dbReference type="EMBL" id="ACUX02000006">
    <property type="protein sequence ID" value="EEZ61288.1"/>
    <property type="molecule type" value="Genomic_DNA"/>
</dbReference>
<dbReference type="AlphaFoldDB" id="D0WFM5"/>
<reference evidence="1" key="1">
    <citation type="submission" date="2009-10" db="EMBL/GenBank/DDBJ databases">
        <authorList>
            <person name="Weinstock G."/>
            <person name="Sodergren E."/>
            <person name="Clifton S."/>
            <person name="Fulton L."/>
            <person name="Fulton B."/>
            <person name="Courtney L."/>
            <person name="Fronick C."/>
            <person name="Harrison M."/>
            <person name="Strong C."/>
            <person name="Farmer C."/>
            <person name="Delahaunty K."/>
            <person name="Markovic C."/>
            <person name="Hall O."/>
            <person name="Minx P."/>
            <person name="Tomlinson C."/>
            <person name="Mitreva M."/>
            <person name="Nelson J."/>
            <person name="Hou S."/>
            <person name="Wollam A."/>
            <person name="Pepin K.H."/>
            <person name="Johnson M."/>
            <person name="Bhonagiri V."/>
            <person name="Nash W.E."/>
            <person name="Warren W."/>
            <person name="Chinwalla A."/>
            <person name="Mardis E.R."/>
            <person name="Wilson R.K."/>
        </authorList>
    </citation>
    <scope>NUCLEOTIDE SEQUENCE [LARGE SCALE GENOMIC DNA]</scope>
    <source>
        <strain evidence="1">ATCC 700122</strain>
    </source>
</reference>
<dbReference type="HOGENOM" id="CLU_3140735_0_0_11"/>
<dbReference type="STRING" id="649764.HMPREF0762_00624"/>
<evidence type="ECO:0000313" key="1">
    <source>
        <dbReference type="EMBL" id="EEZ61288.1"/>
    </source>
</evidence>
<sequence>MESKRGNLSHQRPPLRFQNVLFFLIQYVFPVRKQRGIGRGRRGATARDG</sequence>
<name>D0WFM5_SLAES</name>
<keyword evidence="2" id="KW-1185">Reference proteome</keyword>
<comment type="caution">
    <text evidence="1">The sequence shown here is derived from an EMBL/GenBank/DDBJ whole genome shotgun (WGS) entry which is preliminary data.</text>
</comment>
<evidence type="ECO:0000313" key="2">
    <source>
        <dbReference type="Proteomes" id="UP000006001"/>
    </source>
</evidence>